<gene>
    <name evidence="1" type="ORF">AX774_g3686</name>
</gene>
<proteinExistence type="predicted"/>
<sequence>MLWNRVGRQWC</sequence>
<name>A0A1R1PPL7_ZANCU</name>
<reference evidence="2" key="1">
    <citation type="submission" date="2017-01" db="EMBL/GenBank/DDBJ databases">
        <authorList>
            <person name="Wang Y."/>
            <person name="White M."/>
            <person name="Kvist S."/>
            <person name="Moncalvo J.-M."/>
        </authorList>
    </citation>
    <scope>NUCLEOTIDE SEQUENCE [LARGE SCALE GENOMIC DNA]</scope>
    <source>
        <strain evidence="2">COL-18-3</strain>
    </source>
</reference>
<organism evidence="1 2">
    <name type="scientific">Zancudomyces culisetae</name>
    <name type="common">Gut fungus</name>
    <name type="synonym">Smittium culisetae</name>
    <dbReference type="NCBI Taxonomy" id="1213189"/>
    <lineage>
        <taxon>Eukaryota</taxon>
        <taxon>Fungi</taxon>
        <taxon>Fungi incertae sedis</taxon>
        <taxon>Zoopagomycota</taxon>
        <taxon>Kickxellomycotina</taxon>
        <taxon>Harpellomycetes</taxon>
        <taxon>Harpellales</taxon>
        <taxon>Legeriomycetaceae</taxon>
        <taxon>Zancudomyces</taxon>
    </lineage>
</organism>
<feature type="non-terminal residue" evidence="1">
    <location>
        <position position="11"/>
    </location>
</feature>
<evidence type="ECO:0000313" key="2">
    <source>
        <dbReference type="Proteomes" id="UP000188320"/>
    </source>
</evidence>
<dbReference type="EMBL" id="LSSK01000583">
    <property type="protein sequence ID" value="OMH82822.1"/>
    <property type="molecule type" value="Genomic_DNA"/>
</dbReference>
<accession>A0A1R1PPL7</accession>
<evidence type="ECO:0000313" key="1">
    <source>
        <dbReference type="EMBL" id="OMH82822.1"/>
    </source>
</evidence>
<dbReference type="Proteomes" id="UP000188320">
    <property type="component" value="Unassembled WGS sequence"/>
</dbReference>
<protein>
    <submittedName>
        <fullName evidence="1">Uncharacterized protein</fullName>
    </submittedName>
</protein>
<keyword evidence="2" id="KW-1185">Reference proteome</keyword>
<comment type="caution">
    <text evidence="1">The sequence shown here is derived from an EMBL/GenBank/DDBJ whole genome shotgun (WGS) entry which is preliminary data.</text>
</comment>